<dbReference type="PANTHER" id="PTHR38445">
    <property type="entry name" value="HTH-TYPE TRANSCRIPTIONAL REPRESSOR YTRA"/>
    <property type="match status" value="1"/>
</dbReference>
<proteinExistence type="predicted"/>
<organism evidence="5 6">
    <name type="scientific">Pseudarthrobacter quantipunctorum</name>
    <dbReference type="NCBI Taxonomy" id="3128980"/>
    <lineage>
        <taxon>Bacteria</taxon>
        <taxon>Bacillati</taxon>
        <taxon>Actinomycetota</taxon>
        <taxon>Actinomycetes</taxon>
        <taxon>Micrococcales</taxon>
        <taxon>Micrococcaceae</taxon>
        <taxon>Pseudarthrobacter</taxon>
    </lineage>
</organism>
<dbReference type="InterPro" id="IPR036388">
    <property type="entry name" value="WH-like_DNA-bd_sf"/>
</dbReference>
<feature type="domain" description="HTH gntR-type" evidence="4">
    <location>
        <begin position="13"/>
        <end position="81"/>
    </location>
</feature>
<name>A0ABZ2RF91_9MICC</name>
<keyword evidence="2" id="KW-0238">DNA-binding</keyword>
<keyword evidence="3" id="KW-0804">Transcription</keyword>
<evidence type="ECO:0000256" key="1">
    <source>
        <dbReference type="ARBA" id="ARBA00023015"/>
    </source>
</evidence>
<dbReference type="InterPro" id="IPR000524">
    <property type="entry name" value="Tscrpt_reg_HTH_GntR"/>
</dbReference>
<keyword evidence="6" id="KW-1185">Reference proteome</keyword>
<sequence>MSAGITVDLRSAIPPYEQIRSQISSLIALGALDPGTRLPTVRSLAADLGIATGTVARAYKELEAAGLVDSRRRGGTVVTAPAAGTPGARGTVPVPAAVQAAVDHYIAAGRAARLSDEVLLDVLRGKLGWDASS</sequence>
<accession>A0ABZ2RF91</accession>
<dbReference type="Pfam" id="PF00392">
    <property type="entry name" value="GntR"/>
    <property type="match status" value="1"/>
</dbReference>
<dbReference type="Proteomes" id="UP001623384">
    <property type="component" value="Chromosome"/>
</dbReference>
<keyword evidence="1" id="KW-0805">Transcription regulation</keyword>
<dbReference type="EMBL" id="CP148033">
    <property type="protein sequence ID" value="WXK94128.1"/>
    <property type="molecule type" value="Genomic_DNA"/>
</dbReference>
<dbReference type="InterPro" id="IPR036390">
    <property type="entry name" value="WH_DNA-bd_sf"/>
</dbReference>
<evidence type="ECO:0000256" key="3">
    <source>
        <dbReference type="ARBA" id="ARBA00023163"/>
    </source>
</evidence>
<dbReference type="PANTHER" id="PTHR38445:SF9">
    <property type="entry name" value="HTH-TYPE TRANSCRIPTIONAL REPRESSOR YTRA"/>
    <property type="match status" value="1"/>
</dbReference>
<dbReference type="SUPFAM" id="SSF46785">
    <property type="entry name" value="Winged helix' DNA-binding domain"/>
    <property type="match status" value="1"/>
</dbReference>
<reference evidence="5 6" key="1">
    <citation type="submission" date="2024-03" db="EMBL/GenBank/DDBJ databases">
        <title>Rhodococcus navarretei sp. nov. and Pseudarthrobacter quantumdoti sp. nov., two new species with the ability to biosynthesize Quantum Dots isolated from soil samples at Union Glacier, Antarctica.</title>
        <authorList>
            <person name="Vargas M."/>
        </authorList>
    </citation>
    <scope>NUCLEOTIDE SEQUENCE [LARGE SCALE GENOMIC DNA]</scope>
    <source>
        <strain evidence="5 6">RC-2-3</strain>
    </source>
</reference>
<dbReference type="SMART" id="SM00345">
    <property type="entry name" value="HTH_GNTR"/>
    <property type="match status" value="1"/>
</dbReference>
<evidence type="ECO:0000313" key="6">
    <source>
        <dbReference type="Proteomes" id="UP001623384"/>
    </source>
</evidence>
<evidence type="ECO:0000259" key="4">
    <source>
        <dbReference type="PROSITE" id="PS50949"/>
    </source>
</evidence>
<dbReference type="PROSITE" id="PS50949">
    <property type="entry name" value="HTH_GNTR"/>
    <property type="match status" value="1"/>
</dbReference>
<dbReference type="CDD" id="cd07377">
    <property type="entry name" value="WHTH_GntR"/>
    <property type="match status" value="1"/>
</dbReference>
<protein>
    <submittedName>
        <fullName evidence="5">GntR family transcriptional regulator</fullName>
    </submittedName>
</protein>
<gene>
    <name evidence="5" type="ORF">WHH00_04790</name>
</gene>
<evidence type="ECO:0000256" key="2">
    <source>
        <dbReference type="ARBA" id="ARBA00023125"/>
    </source>
</evidence>
<dbReference type="Gene3D" id="1.10.10.10">
    <property type="entry name" value="Winged helix-like DNA-binding domain superfamily/Winged helix DNA-binding domain"/>
    <property type="match status" value="1"/>
</dbReference>
<evidence type="ECO:0000313" key="5">
    <source>
        <dbReference type="EMBL" id="WXK94128.1"/>
    </source>
</evidence>
<dbReference type="RefSeq" id="WP_406637013.1">
    <property type="nucleotide sequence ID" value="NZ_CP148033.1"/>
</dbReference>